<dbReference type="InterPro" id="IPR000409">
    <property type="entry name" value="BEACH_dom"/>
</dbReference>
<evidence type="ECO:0000313" key="8">
    <source>
        <dbReference type="Proteomes" id="UP000316079"/>
    </source>
</evidence>
<dbReference type="InterPro" id="IPR011993">
    <property type="entry name" value="PH-like_dom_sf"/>
</dbReference>
<dbReference type="InterPro" id="IPR016024">
    <property type="entry name" value="ARM-type_fold"/>
</dbReference>
<protein>
    <recommendedName>
        <fullName evidence="9">Neurobeachin-like protein 2</fullName>
    </recommendedName>
</protein>
<feature type="compositionally biased region" description="Low complexity" evidence="4">
    <location>
        <begin position="1247"/>
        <end position="1260"/>
    </location>
</feature>
<keyword evidence="1 3" id="KW-0853">WD repeat</keyword>
<dbReference type="GO" id="GO:0019901">
    <property type="term" value="F:protein kinase binding"/>
    <property type="evidence" value="ECO:0007669"/>
    <property type="project" value="TreeGrafter"/>
</dbReference>
<dbReference type="Pfam" id="PF20426">
    <property type="entry name" value="NBCH_WD40"/>
    <property type="match status" value="1"/>
</dbReference>
<dbReference type="GO" id="GO:0005829">
    <property type="term" value="C:cytosol"/>
    <property type="evidence" value="ECO:0007669"/>
    <property type="project" value="TreeGrafter"/>
</dbReference>
<dbReference type="SUPFAM" id="SSF50729">
    <property type="entry name" value="PH domain-like"/>
    <property type="match status" value="1"/>
</dbReference>
<dbReference type="CDD" id="cd06071">
    <property type="entry name" value="Beach"/>
    <property type="match status" value="1"/>
</dbReference>
<dbReference type="SUPFAM" id="SSF50978">
    <property type="entry name" value="WD40 repeat-like"/>
    <property type="match status" value="1"/>
</dbReference>
<dbReference type="InterPro" id="IPR050865">
    <property type="entry name" value="BEACH_Domain"/>
</dbReference>
<dbReference type="InterPro" id="IPR046851">
    <property type="entry name" value="NBCH_WD40"/>
</dbReference>
<feature type="region of interest" description="Disordered" evidence="4">
    <location>
        <begin position="1247"/>
        <end position="1273"/>
    </location>
</feature>
<dbReference type="OrthoDB" id="26681at2759"/>
<dbReference type="PROSITE" id="PS50082">
    <property type="entry name" value="WD_REPEATS_2"/>
    <property type="match status" value="2"/>
</dbReference>
<dbReference type="Pfam" id="PF15787">
    <property type="entry name" value="DUF4704"/>
    <property type="match status" value="1"/>
</dbReference>
<dbReference type="STRING" id="623744.A0A553Q4U7"/>
<dbReference type="Gene3D" id="2.30.29.30">
    <property type="entry name" value="Pleckstrin-homology domain (PH domain)/Phosphotyrosine-binding domain (PTB)"/>
    <property type="match status" value="1"/>
</dbReference>
<dbReference type="InterPro" id="IPR036322">
    <property type="entry name" value="WD40_repeat_dom_sf"/>
</dbReference>
<dbReference type="PANTHER" id="PTHR13743:SF111">
    <property type="entry name" value="NEUROBEACHIN-LIKE PROTEIN 2"/>
    <property type="match status" value="1"/>
</dbReference>
<organism evidence="7 8">
    <name type="scientific">Danionella cerebrum</name>
    <dbReference type="NCBI Taxonomy" id="2873325"/>
    <lineage>
        <taxon>Eukaryota</taxon>
        <taxon>Metazoa</taxon>
        <taxon>Chordata</taxon>
        <taxon>Craniata</taxon>
        <taxon>Vertebrata</taxon>
        <taxon>Euteleostomi</taxon>
        <taxon>Actinopterygii</taxon>
        <taxon>Neopterygii</taxon>
        <taxon>Teleostei</taxon>
        <taxon>Ostariophysi</taxon>
        <taxon>Cypriniformes</taxon>
        <taxon>Danionidae</taxon>
        <taxon>Danioninae</taxon>
        <taxon>Danionella</taxon>
    </lineage>
</organism>
<dbReference type="SUPFAM" id="SSF48371">
    <property type="entry name" value="ARM repeat"/>
    <property type="match status" value="2"/>
</dbReference>
<evidence type="ECO:0008006" key="9">
    <source>
        <dbReference type="Google" id="ProtNLM"/>
    </source>
</evidence>
<name>A0A553Q4U7_9TELE</name>
<dbReference type="PROSITE" id="PS50197">
    <property type="entry name" value="BEACH"/>
    <property type="match status" value="1"/>
</dbReference>
<evidence type="ECO:0000259" key="5">
    <source>
        <dbReference type="PROSITE" id="PS50197"/>
    </source>
</evidence>
<dbReference type="Gene3D" id="1.10.1540.10">
    <property type="entry name" value="BEACH domain"/>
    <property type="match status" value="2"/>
</dbReference>
<feature type="region of interest" description="Disordered" evidence="4">
    <location>
        <begin position="1307"/>
        <end position="1344"/>
    </location>
</feature>
<dbReference type="InterPro" id="IPR011989">
    <property type="entry name" value="ARM-like"/>
</dbReference>
<dbReference type="SUPFAM" id="SSF81837">
    <property type="entry name" value="BEACH domain"/>
    <property type="match status" value="1"/>
</dbReference>
<dbReference type="InterPro" id="IPR036372">
    <property type="entry name" value="BEACH_dom_sf"/>
</dbReference>
<feature type="region of interest" description="Disordered" evidence="4">
    <location>
        <begin position="1370"/>
        <end position="1430"/>
    </location>
</feature>
<dbReference type="SUPFAM" id="SSF49899">
    <property type="entry name" value="Concanavalin A-like lectins/glucanases"/>
    <property type="match status" value="1"/>
</dbReference>
<dbReference type="Gene3D" id="1.25.10.10">
    <property type="entry name" value="Leucine-rich Repeat Variant"/>
    <property type="match status" value="1"/>
</dbReference>
<feature type="domain" description="BEACH" evidence="5">
    <location>
        <begin position="1997"/>
        <end position="2268"/>
    </location>
</feature>
<gene>
    <name evidence="7" type="ORF">DNTS_019023</name>
</gene>
<comment type="caution">
    <text evidence="7">The sequence shown here is derived from an EMBL/GenBank/DDBJ whole genome shotgun (WGS) entry which is preliminary data.</text>
</comment>
<accession>A0A553Q4U7</accession>
<feature type="repeat" description="WD" evidence="3">
    <location>
        <begin position="2470"/>
        <end position="2511"/>
    </location>
</feature>
<dbReference type="InterPro" id="IPR031570">
    <property type="entry name" value="NBEA/BDCP_DUF4704"/>
</dbReference>
<dbReference type="SMART" id="SM00320">
    <property type="entry name" value="WD40"/>
    <property type="match status" value="4"/>
</dbReference>
<dbReference type="EMBL" id="SRMA01026337">
    <property type="protein sequence ID" value="TRY84945.1"/>
    <property type="molecule type" value="Genomic_DNA"/>
</dbReference>
<feature type="compositionally biased region" description="Polar residues" evidence="4">
    <location>
        <begin position="1403"/>
        <end position="1430"/>
    </location>
</feature>
<dbReference type="InterPro" id="IPR013320">
    <property type="entry name" value="ConA-like_dom_sf"/>
</dbReference>
<keyword evidence="2" id="KW-0677">Repeat</keyword>
<evidence type="ECO:0000256" key="3">
    <source>
        <dbReference type="PROSITE-ProRule" id="PRU00221"/>
    </source>
</evidence>
<dbReference type="Pfam" id="PF16057">
    <property type="entry name" value="DUF4800"/>
    <property type="match status" value="1"/>
</dbReference>
<feature type="compositionally biased region" description="Polar residues" evidence="4">
    <location>
        <begin position="1373"/>
        <end position="1386"/>
    </location>
</feature>
<dbReference type="CDD" id="cd01201">
    <property type="entry name" value="PH_BEACH"/>
    <property type="match status" value="1"/>
</dbReference>
<sequence length="2678" mass="300566">MFNRSLLLFFQKDVAYLQQWLEAFVASFEKVIDVHSVEPRRLEEWSADVPLLPKEVLVYLSTQLWHSSLHMSGQDQRITAPHPLLLIKFFIIICRNMENVDSEKTPGFVFETLKLLNFCLTQLRNQPEEKSTLQSVVEHGLLLCENLFDPYQTWRRRQAGSKYKFSPLVLPEELPLLFHEFLQESEQIPEAIVVRLVHLQGAVISGCKAVNDLICVLRSWCLSPASSMNEPKDPQLLKMTLHCLTAMIHLLHSSSVNERQLEIRTVLDQYFQLLNWNRPPNSPQRDSLSWEENLITLLEHMLNAIPEILQCSDRPALQAIFLNNNCFEHILRLIQNSKFYQRNRFLVEREGQCDLTTRLLTEAEVEQVWEKGSDCITVHAIRVLTAIMSNSPSAKEVFKERIGYSQLFDVLKSQGQPTKRLLQELMNMWLPGLGSRSLQLLVSQWLAAVCRGTLSCRTVAVEAGLVGALLEVLSELPERLDRQCADALLGLLQDLGSLSLRPCELKSLLKLLRTEPGAHPHPYCGRAVRVLSAMAARGERGSSAMQYFDLTPPMAGIMVPAIQRWPGSAFAFHAWLCLNTEFPPPQHLFFDSQLTNLDNAVRMTKGPRRKQLYSFFTASGTGFEAFFTTEEVLVVAVCTKKEYMAVSLPEHPLNDCAWHSVAVVHVPGRRPFGQNVVTIYVDGVQCKSVPLRFPSLSEPFTSCCIGSAGHRTTTTTMTTSPTLSSPPFAPSDMGFAAHSGPPTLLRSQSFPASFAQATGGRPGMNRDSAVHTIPAGLQDTAWGSPSSLGGLLASAFICHEALQATQAQALFKSGPNNVSLFKADGEPSDVTNKLLVYYSPQAFKSQMCLDLSPNHQYDGRLTGHRVVNWDVKDVLNSVGGMGALLPLLEQVCLLDQGEIVGQETSDLLGPELTSSRGPAGMLLPLGKSSEGRLEKNSVAAFLLMVKNMLRNHPANQESLLQCHGPAIIGAILGKVSSSMMDMSVLMACQFLLKQVSSEGNSALLSQLYQYLIFDFRIWSHSHFAVCLSHVQYLTSVINEGKLKNRKKYGVQFILDSIRTHYSVEKDGSPLTDEKQTVQIALFALLKDLLKSPTAEELNSVLAYAAVVQDEPQVISVLDVLYTILKSSPLPREQAAMTLLEQGVMYKILKSERVPERNKQRLKLKECGYLGLVCSLVDIPITTITVRCFYEQVLATDPTPNFRDLLALFHLIYSNGEYVKQLARQSSWQDVLTKLYIKESYESRVLSQSSSLSSPEPSLDPAVSGPVPHHEGNITKNEHNVYLSLLPRHDSEEAHDVLEVYSDLSQSPPLIEQHKNDPLHFKSFDSGEQSSLSSSLSNAGDFPSSSRLLEEDEMSYQPLSPLNSPFELELSLQKGPQSPEGSKSETPSPLEHNKIFPNTRPRKSSSLSNVLDDTSYITEPPTDSISNTSNTQTPEEELCNLLTNIVFSVLWRGTEGSEDVIWRERGQVFSVLTKLGSSCQLVRPPDDIKRSLLEMMLESSLSDLRDSQGVVLPHVPCFLRLLRLLQDFLFAEGTDNQTLWSEKIFDGVVSLLDRLQAWHVSPGSAGSTEHKEMFLIGLRIITGYIQQQQNTQVCELAAVKLHILLQSVSCLSWEEVCFLLGRLCPTDSRSGRLAEAFTGALLPIIRGLLDQHTDRDSLQKMLPSLPTTNGSQSSAQELEKYFSTEEWQHFFQNQVEATMQQFELDTFGKSHDLMSNFWNSCFDDLMSTGQHRDKERSDCKARFQELMVEPYLKRVRSENSRFNGVQKTLNGQQTVVLRHWGSLRRSLSSERGAWALRVQPERKWKLSSAETYSKMRLKLVPNYSFDSHIDASALRDNMGADSPRSSTEPLPLAVAKEAKVSDMDEDKLEDEDIILDQAEEGDEESQKEKLVLSEECELITITAVVLGRLEVTTHHLYFYDGSHEREETEEGIGFDFKRQLSHLREVHLRRYNLRRSALELFFIDQAHYFINFRKGVRNKVYSRILGLRPPNLFYFGSRSPQELLKASNLTQRWVYREISNFEYLMQLNTIAGRTYNDLSQYPVFPWVLCDYTSAELDLEDPAVFRDLSKPIGVVNPRHAQNVREKYEGFEDPTGTIDKFHYGTHYSNAAGVMHYMIRIEPFTSLHIQLQSGKFDCADRQFHSIAAAWQARMESPADVKELIPEFFYFPEFLENMNSFDLGGLQISQEKVNDECEHVSAHLHEWIDLIFGYKQRGPEAVEALNVFYYCTYEGAVDLDAIANETERKALEGIISNFGQTPCQLLKEPHPPRMSAENAFRRQARLDMLPPNLFDQLSKLRSFKEVVSDGVPLVQAVVPRSQTRSFIIQGTDILVTVSANGMIGTHSWLPYDKNIANYFTFTRDPSFTNQKTQRFLSGPFSPGVEMGSQVLVVSSDGRLLFSAGHWDCSLRVTQLAKAKLVGRICRHIDVVTCLALDLCGIYLISGSRDTTCMVWQVLQQGGFSSGLAPRPIQVLCGHDQEVTCVAISTELDMAISGSKDGTVIVHSVRRGQYLRTLRPPCETCVPAPVAQLEVGMEGHIVAHTIMEGQLTGKERNAVHVFSVNGTLLASQSLDERISALHLVPDYLILGTQQGNLHIRDLYSLNLAVAPLPLKVPVRCVSVTKESSHILVALEDGKLIVIGAGKPEEVRSGQFSRRLWGSTRRISQVSSGETEYNPMEPPAK</sequence>
<dbReference type="InterPro" id="IPR015943">
    <property type="entry name" value="WD40/YVTN_repeat-like_dom_sf"/>
</dbReference>
<evidence type="ECO:0000256" key="1">
    <source>
        <dbReference type="ARBA" id="ARBA00022574"/>
    </source>
</evidence>
<evidence type="ECO:0000259" key="6">
    <source>
        <dbReference type="PROSITE" id="PS51783"/>
    </source>
</evidence>
<dbReference type="PANTHER" id="PTHR13743">
    <property type="entry name" value="BEIGE/BEACH-RELATED"/>
    <property type="match status" value="1"/>
</dbReference>
<feature type="repeat" description="WD" evidence="3">
    <location>
        <begin position="2419"/>
        <end position="2452"/>
    </location>
</feature>
<keyword evidence="8" id="KW-1185">Reference proteome</keyword>
<dbReference type="Pfam" id="PF02138">
    <property type="entry name" value="Beach"/>
    <property type="match status" value="1"/>
</dbReference>
<dbReference type="FunFam" id="2.130.10.10:FF:001375">
    <property type="entry name" value="Neurobeachin-like protein 2"/>
    <property type="match status" value="1"/>
</dbReference>
<dbReference type="Pfam" id="PF14844">
    <property type="entry name" value="PH_BEACH"/>
    <property type="match status" value="1"/>
</dbReference>
<feature type="domain" description="BEACH-type PH" evidence="6">
    <location>
        <begin position="1884"/>
        <end position="1984"/>
    </location>
</feature>
<evidence type="ECO:0000313" key="7">
    <source>
        <dbReference type="EMBL" id="TRY84945.1"/>
    </source>
</evidence>
<dbReference type="InterPro" id="IPR023362">
    <property type="entry name" value="PH-BEACH_dom"/>
</dbReference>
<dbReference type="InterPro" id="IPR001680">
    <property type="entry name" value="WD40_rpt"/>
</dbReference>
<dbReference type="SMART" id="SM01026">
    <property type="entry name" value="Beach"/>
    <property type="match status" value="1"/>
</dbReference>
<dbReference type="Gene3D" id="2.130.10.10">
    <property type="entry name" value="YVTN repeat-like/Quinoprotein amine dehydrogenase"/>
    <property type="match status" value="1"/>
</dbReference>
<reference evidence="7 8" key="1">
    <citation type="journal article" date="2019" name="Sci. Data">
        <title>Hybrid genome assembly and annotation of Danionella translucida.</title>
        <authorList>
            <person name="Kadobianskyi M."/>
            <person name="Schulze L."/>
            <person name="Schuelke M."/>
            <person name="Judkewitz B."/>
        </authorList>
    </citation>
    <scope>NUCLEOTIDE SEQUENCE [LARGE SCALE GENOMIC DNA]</scope>
    <source>
        <strain evidence="7 8">Bolton</strain>
    </source>
</reference>
<dbReference type="PROSITE" id="PS51783">
    <property type="entry name" value="PH_BEACH"/>
    <property type="match status" value="1"/>
</dbReference>
<dbReference type="GO" id="GO:0016020">
    <property type="term" value="C:membrane"/>
    <property type="evidence" value="ECO:0007669"/>
    <property type="project" value="TreeGrafter"/>
</dbReference>
<proteinExistence type="predicted"/>
<evidence type="ECO:0000256" key="2">
    <source>
        <dbReference type="ARBA" id="ARBA00022737"/>
    </source>
</evidence>
<dbReference type="Proteomes" id="UP000316079">
    <property type="component" value="Unassembled WGS sequence"/>
</dbReference>
<evidence type="ECO:0000256" key="4">
    <source>
        <dbReference type="SAM" id="MobiDB-lite"/>
    </source>
</evidence>
<feature type="compositionally biased region" description="Basic and acidic residues" evidence="4">
    <location>
        <begin position="1311"/>
        <end position="1324"/>
    </location>
</feature>
<dbReference type="GO" id="GO:0008104">
    <property type="term" value="P:intracellular protein localization"/>
    <property type="evidence" value="ECO:0007669"/>
    <property type="project" value="TreeGrafter"/>
</dbReference>